<feature type="domain" description="Phosphoribosylformylglycinamidine synthase linker" evidence="11">
    <location>
        <begin position="2"/>
        <end position="40"/>
    </location>
</feature>
<keyword evidence="3 8" id="KW-0479">Metal-binding</keyword>
<comment type="subunit">
    <text evidence="8">Monomer. Part of the FGAM synthase complex composed of 1 PurL, 1 PurQ and 2 PurS subunits.</text>
</comment>
<gene>
    <name evidence="8" type="primary">purL</name>
    <name evidence="12" type="ORF">SACC_03480</name>
</gene>
<dbReference type="SUPFAM" id="SSF55326">
    <property type="entry name" value="PurM N-terminal domain-like"/>
    <property type="match status" value="2"/>
</dbReference>
<dbReference type="InterPro" id="IPR041609">
    <property type="entry name" value="PurL_linker"/>
</dbReference>
<evidence type="ECO:0000256" key="3">
    <source>
        <dbReference type="ARBA" id="ARBA00022723"/>
    </source>
</evidence>
<dbReference type="CDD" id="cd02203">
    <property type="entry name" value="PurL_repeat1"/>
    <property type="match status" value="1"/>
</dbReference>
<dbReference type="PIRSF" id="PIRSF001587">
    <property type="entry name" value="FGAM_synthase_II"/>
    <property type="match status" value="1"/>
</dbReference>
<dbReference type="InterPro" id="IPR010074">
    <property type="entry name" value="PRibForGlyAmidine_synth_PurL"/>
</dbReference>
<feature type="binding site" evidence="8">
    <location>
        <position position="226"/>
    </location>
    <ligand>
        <name>substrate</name>
    </ligand>
</feature>
<evidence type="ECO:0000256" key="8">
    <source>
        <dbReference type="HAMAP-Rule" id="MF_00420"/>
    </source>
</evidence>
<keyword evidence="4 8" id="KW-0547">Nucleotide-binding</keyword>
<dbReference type="Pfam" id="PF00586">
    <property type="entry name" value="AIRS"/>
    <property type="match status" value="2"/>
</dbReference>
<evidence type="ECO:0000259" key="9">
    <source>
        <dbReference type="Pfam" id="PF00586"/>
    </source>
</evidence>
<feature type="binding site" evidence="8">
    <location>
        <position position="509"/>
    </location>
    <ligand>
        <name>ATP</name>
        <dbReference type="ChEBI" id="CHEBI:30616"/>
    </ligand>
</feature>
<dbReference type="GO" id="GO:0000287">
    <property type="term" value="F:magnesium ion binding"/>
    <property type="evidence" value="ECO:0007669"/>
    <property type="project" value="UniProtKB-UniRule"/>
</dbReference>
<dbReference type="GO" id="GO:0006189">
    <property type="term" value="P:'de novo' IMP biosynthetic process"/>
    <property type="evidence" value="ECO:0007669"/>
    <property type="project" value="UniProtKB-UniRule"/>
</dbReference>
<proteinExistence type="inferred from homology"/>
<dbReference type="SUPFAM" id="SSF56042">
    <property type="entry name" value="PurM C-terminal domain-like"/>
    <property type="match status" value="2"/>
</dbReference>
<comment type="pathway">
    <text evidence="8">Purine metabolism; IMP biosynthesis via de novo pathway; 5-amino-1-(5-phospho-D-ribosyl)imidazole from N(2)-formyl-N(1)-(5-phospho-D-ribosyl)glycinamide: step 1/2.</text>
</comment>
<comment type="similarity">
    <text evidence="8">Belongs to the FGAMS family.</text>
</comment>
<dbReference type="NCBIfam" id="TIGR01736">
    <property type="entry name" value="FGAM_synth_II"/>
    <property type="match status" value="1"/>
</dbReference>
<dbReference type="InterPro" id="IPR016188">
    <property type="entry name" value="PurM-like_N"/>
</dbReference>
<dbReference type="KEGG" id="scas:SACC_03480"/>
<dbReference type="PANTHER" id="PTHR43555:SF1">
    <property type="entry name" value="PHOSPHORIBOSYLFORMYLGLYCINAMIDINE SYNTHASE SUBUNIT PURL"/>
    <property type="match status" value="1"/>
</dbReference>
<dbReference type="NCBIfam" id="NF002290">
    <property type="entry name" value="PRK01213.1"/>
    <property type="match status" value="1"/>
</dbReference>
<dbReference type="EMBL" id="AP025226">
    <property type="protein sequence ID" value="BDB97331.1"/>
    <property type="molecule type" value="Genomic_DNA"/>
</dbReference>
<comment type="subcellular location">
    <subcellularLocation>
        <location evidence="8">Cytoplasm</location>
    </subcellularLocation>
</comment>
<dbReference type="FunFam" id="3.30.1330.10:FF:000004">
    <property type="entry name" value="Phosphoribosylformylglycinamidine synthase subunit PurL"/>
    <property type="match status" value="1"/>
</dbReference>
<evidence type="ECO:0000259" key="11">
    <source>
        <dbReference type="Pfam" id="PF18072"/>
    </source>
</evidence>
<feature type="domain" description="PurM-like C-terminal" evidence="10">
    <location>
        <begin position="550"/>
        <end position="681"/>
    </location>
</feature>
<evidence type="ECO:0000256" key="4">
    <source>
        <dbReference type="ARBA" id="ARBA00022741"/>
    </source>
</evidence>
<evidence type="ECO:0000256" key="7">
    <source>
        <dbReference type="ARBA" id="ARBA00022842"/>
    </source>
</evidence>
<dbReference type="AlphaFoldDB" id="A0AAQ4CNF0"/>
<evidence type="ECO:0000256" key="6">
    <source>
        <dbReference type="ARBA" id="ARBA00022840"/>
    </source>
</evidence>
<dbReference type="HAMAP" id="MF_00420">
    <property type="entry name" value="PurL_2"/>
    <property type="match status" value="1"/>
</dbReference>
<feature type="binding site" evidence="8">
    <location>
        <begin position="83"/>
        <end position="86"/>
    </location>
    <ligand>
        <name>substrate</name>
    </ligand>
</feature>
<dbReference type="Gene3D" id="3.90.650.10">
    <property type="entry name" value="PurM-like C-terminal domain"/>
    <property type="match status" value="2"/>
</dbReference>
<feature type="domain" description="PurM-like N-terminal" evidence="9">
    <location>
        <begin position="418"/>
        <end position="535"/>
    </location>
</feature>
<keyword evidence="13" id="KW-1185">Reference proteome</keyword>
<protein>
    <recommendedName>
        <fullName evidence="8">Phosphoribosylformylglycinamidine synthase subunit PurL</fullName>
        <shortName evidence="8">FGAM synthase</shortName>
        <ecNumber evidence="8">6.3.5.3</ecNumber>
    </recommendedName>
    <alternativeName>
        <fullName evidence="8">Formylglycinamide ribonucleotide amidotransferase subunit II</fullName>
        <shortName evidence="8">FGAR amidotransferase II</shortName>
        <shortName evidence="8">FGAR-AT II</shortName>
    </alternativeName>
    <alternativeName>
        <fullName evidence="8">Glutamine amidotransferase PurL</fullName>
    </alternativeName>
    <alternativeName>
        <fullName evidence="8">Phosphoribosylformylglycinamidine synthase subunit II</fullName>
    </alternativeName>
</protein>
<dbReference type="Pfam" id="PF18072">
    <property type="entry name" value="FGAR-AT_linker"/>
    <property type="match status" value="1"/>
</dbReference>
<evidence type="ECO:0000256" key="5">
    <source>
        <dbReference type="ARBA" id="ARBA00022755"/>
    </source>
</evidence>
<feature type="binding site" evidence="8">
    <location>
        <position position="82"/>
    </location>
    <ligand>
        <name>Mg(2+)</name>
        <dbReference type="ChEBI" id="CHEBI:18420"/>
        <label>1</label>
    </ligand>
</feature>
<keyword evidence="5 8" id="KW-0658">Purine biosynthesis</keyword>
<dbReference type="InterPro" id="IPR010918">
    <property type="entry name" value="PurM-like_C_dom"/>
</dbReference>
<feature type="active site" evidence="8">
    <location>
        <position position="36"/>
    </location>
</feature>
<accession>A0AAQ4CNF0</accession>
<keyword evidence="1 8" id="KW-0963">Cytoplasm</keyword>
<feature type="binding site" evidence="8">
    <location>
        <position position="39"/>
    </location>
    <ligand>
        <name>ATP</name>
        <dbReference type="ChEBI" id="CHEBI:30616"/>
    </ligand>
</feature>
<dbReference type="InterPro" id="IPR036921">
    <property type="entry name" value="PurM-like_N_sf"/>
</dbReference>
<dbReference type="InterPro" id="IPR036676">
    <property type="entry name" value="PurM-like_C_sf"/>
</dbReference>
<sequence length="711" mass="78042">MGINLLPIEIDEIRKRLRREPNEAEWKVIDAVWSEHCSYKSSKIFLKSFYMEGPNVIMGIKDWQDAGAVDIGDGWAIVVKVESHNHPSAIDPFNGAATGVGGIIRDVISKGAKPIALLDMIRVGDLTLSKNRWLLKNIIAGIGFYGNSIGVPVVGGELAFDEMYNDNPLVDVACIGVVRRDKIVPSVVNKPGLKLVLAGLTGIDGLGGASFASRKLSGEDEIGAVQIADPFAGKIILDATLEIADKVEAIKDLGGGGLAVAVTEMANGLGVIVDIEKIPLRVKEMNPIDIIISETQERMLYAVKEERVNEICKTFEQYEYPCSVIGEITGDKTIRFRYNGKEIVSLPSELLLNPPRFLWSIKKKKKELKKYISSSDIELEKALHSVLSHPDLVSKEWAYSQFDYEVNTSTVIKPGEADSSVILLPNGKLLAVKGDANPDLCDEDAYECGKGIFAEAYRNLASVGAKGIVAVDHLQFGDPKKPEVYYSFLEAIRGIGEASRFFNIPIVGGKVSFYNENSKGKEIKPTPLIVMAGLVKDKFLRNKVEENSYIVLIGYTRGELAGSLLSKIFGISSEVPKARLQEDIIASELVIDSINNEKIIFAKDINRGGLAFALFRMMTYGYGVHINTRDILSDTDNIIDVLFSENGGRFIVLTNDPQWIIDKAKSKGIVASVIGKVNKDSGVLSLNEIKINLSNLINYYFNFLEEVMKNG</sequence>
<dbReference type="EC" id="6.3.5.3" evidence="8"/>
<dbReference type="GO" id="GO:0004642">
    <property type="term" value="F:phosphoribosylformylglycinamidine synthase activity"/>
    <property type="evidence" value="ECO:0007669"/>
    <property type="project" value="UniProtKB-UniRule"/>
</dbReference>
<dbReference type="RefSeq" id="WP_229571339.1">
    <property type="nucleotide sequence ID" value="NZ_AP025226.1"/>
</dbReference>
<reference evidence="12 13" key="1">
    <citation type="journal article" date="2022" name="Microbiol. Resour. Announc.">
        <title>Complete Genome Sequence of the Hyperthermophilic and Acidophilic Archaeon Saccharolobus caldissimus Strain HS-3T.</title>
        <authorList>
            <person name="Sakai H.D."/>
            <person name="Kurosawa N."/>
        </authorList>
    </citation>
    <scope>NUCLEOTIDE SEQUENCE [LARGE SCALE GENOMIC DNA]</scope>
    <source>
        <strain evidence="12 13">JCM32116</strain>
    </source>
</reference>
<evidence type="ECO:0000313" key="13">
    <source>
        <dbReference type="Proteomes" id="UP001319921"/>
    </source>
</evidence>
<evidence type="ECO:0000259" key="10">
    <source>
        <dbReference type="Pfam" id="PF02769"/>
    </source>
</evidence>
<keyword evidence="7 8" id="KW-0460">Magnesium</keyword>
<keyword evidence="2 8" id="KW-0436">Ligase</keyword>
<evidence type="ECO:0000256" key="1">
    <source>
        <dbReference type="ARBA" id="ARBA00022490"/>
    </source>
</evidence>
<evidence type="ECO:0000256" key="2">
    <source>
        <dbReference type="ARBA" id="ARBA00022598"/>
    </source>
</evidence>
<name>A0AAQ4CNF0_9CREN</name>
<dbReference type="Proteomes" id="UP001319921">
    <property type="component" value="Chromosome"/>
</dbReference>
<dbReference type="GO" id="GO:0005524">
    <property type="term" value="F:ATP binding"/>
    <property type="evidence" value="ECO:0007669"/>
    <property type="project" value="UniProtKB-UniRule"/>
</dbReference>
<dbReference type="Gene3D" id="3.30.1330.10">
    <property type="entry name" value="PurM-like, N-terminal domain"/>
    <property type="match status" value="2"/>
</dbReference>
<comment type="catalytic activity">
    <reaction evidence="8">
        <text>N(2)-formyl-N(1)-(5-phospho-beta-D-ribosyl)glycinamide + L-glutamine + ATP + H2O = 2-formamido-N(1)-(5-O-phospho-beta-D-ribosyl)acetamidine + L-glutamate + ADP + phosphate + H(+)</text>
        <dbReference type="Rhea" id="RHEA:17129"/>
        <dbReference type="ChEBI" id="CHEBI:15377"/>
        <dbReference type="ChEBI" id="CHEBI:15378"/>
        <dbReference type="ChEBI" id="CHEBI:29985"/>
        <dbReference type="ChEBI" id="CHEBI:30616"/>
        <dbReference type="ChEBI" id="CHEBI:43474"/>
        <dbReference type="ChEBI" id="CHEBI:58359"/>
        <dbReference type="ChEBI" id="CHEBI:147286"/>
        <dbReference type="ChEBI" id="CHEBI:147287"/>
        <dbReference type="ChEBI" id="CHEBI:456216"/>
        <dbReference type="EC" id="6.3.5.3"/>
    </reaction>
</comment>
<feature type="binding site" evidence="8">
    <location>
        <position position="252"/>
    </location>
    <ligand>
        <name>Mg(2+)</name>
        <dbReference type="ChEBI" id="CHEBI:18420"/>
        <label>2</label>
    </ligand>
</feature>
<dbReference type="CDD" id="cd02204">
    <property type="entry name" value="PurL_repeat2"/>
    <property type="match status" value="1"/>
</dbReference>
<feature type="domain" description="PurM-like C-terminal" evidence="10">
    <location>
        <begin position="190"/>
        <end position="338"/>
    </location>
</feature>
<feature type="binding site" evidence="8">
    <location>
        <position position="80"/>
    </location>
    <ligand>
        <name>ATP</name>
        <dbReference type="ChEBI" id="CHEBI:30616"/>
    </ligand>
</feature>
<feature type="binding site" evidence="8">
    <location>
        <position position="105"/>
    </location>
    <ligand>
        <name>substrate</name>
    </ligand>
</feature>
<dbReference type="GeneID" id="68865076"/>
<evidence type="ECO:0000313" key="12">
    <source>
        <dbReference type="EMBL" id="BDB97331.1"/>
    </source>
</evidence>
<keyword evidence="6 8" id="KW-0067">ATP-binding</keyword>
<feature type="binding site" evidence="8">
    <location>
        <position position="472"/>
    </location>
    <ligand>
        <name>ATP</name>
        <dbReference type="ChEBI" id="CHEBI:30616"/>
    </ligand>
</feature>
<feature type="binding site" evidence="8">
    <location>
        <position position="106"/>
    </location>
    <ligand>
        <name>Mg(2+)</name>
        <dbReference type="ChEBI" id="CHEBI:18420"/>
        <label>2</label>
    </ligand>
</feature>
<feature type="domain" description="PurM-like N-terminal" evidence="9">
    <location>
        <begin position="64"/>
        <end position="178"/>
    </location>
</feature>
<dbReference type="PANTHER" id="PTHR43555">
    <property type="entry name" value="PHOSPHORIBOSYLFORMYLGLYCINAMIDINE SYNTHASE SUBUNIT PURL"/>
    <property type="match status" value="1"/>
</dbReference>
<dbReference type="Pfam" id="PF02769">
    <property type="entry name" value="AIRS_C"/>
    <property type="match status" value="2"/>
</dbReference>
<feature type="active site" description="Proton acceptor" evidence="8">
    <location>
        <position position="84"/>
    </location>
</feature>
<dbReference type="GO" id="GO:0005737">
    <property type="term" value="C:cytoplasm"/>
    <property type="evidence" value="ECO:0007669"/>
    <property type="project" value="UniProtKB-SubCell"/>
</dbReference>
<organism evidence="12 13">
    <name type="scientific">Saccharolobus caldissimus</name>
    <dbReference type="NCBI Taxonomy" id="1702097"/>
    <lineage>
        <taxon>Archaea</taxon>
        <taxon>Thermoproteota</taxon>
        <taxon>Thermoprotei</taxon>
        <taxon>Sulfolobales</taxon>
        <taxon>Sulfolobaceae</taxon>
        <taxon>Saccharolobus</taxon>
    </lineage>
</organism>
<comment type="function">
    <text evidence="8">Part of the phosphoribosylformylglycinamidine synthase complex involved in the purines biosynthetic pathway. Catalyzes the ATP-dependent conversion of formylglycinamide ribonucleotide (FGAR) and glutamine to yield formylglycinamidine ribonucleotide (FGAM) and glutamate. The FGAM synthase complex is composed of three subunits. PurQ produces an ammonia molecule by converting glutamine to glutamate. PurL transfers the ammonia molecule to FGAR to form FGAM in an ATP-dependent manner. PurS interacts with PurQ and PurL and is thought to assist in the transfer of the ammonia molecule from PurQ to PurL.</text>
</comment>
<comment type="caution">
    <text evidence="8">Lacks conserved residue(s) required for the propagation of feature annotation.</text>
</comment>
<feature type="binding site" evidence="8">
    <location>
        <position position="512"/>
    </location>
    <ligand>
        <name>substrate</name>
    </ligand>
</feature>